<evidence type="ECO:0000256" key="6">
    <source>
        <dbReference type="SAM" id="MobiDB-lite"/>
    </source>
</evidence>
<keyword evidence="3" id="KW-0967">Endosome</keyword>
<feature type="region of interest" description="Disordered" evidence="6">
    <location>
        <begin position="343"/>
        <end position="364"/>
    </location>
</feature>
<dbReference type="InterPro" id="IPR007143">
    <property type="entry name" value="Vps28"/>
</dbReference>
<dbReference type="GO" id="GO:0000813">
    <property type="term" value="C:ESCRT I complex"/>
    <property type="evidence" value="ECO:0007669"/>
    <property type="project" value="InterPro"/>
</dbReference>
<dbReference type="PANTHER" id="PTHR12937:SF0">
    <property type="entry name" value="VACUOLAR PROTEIN SORTING-ASSOCIATED PROTEIN 28 HOMOLOG"/>
    <property type="match status" value="1"/>
</dbReference>
<dbReference type="InterPro" id="IPR037206">
    <property type="entry name" value="VPS28_C_sf"/>
</dbReference>
<evidence type="ECO:0000256" key="3">
    <source>
        <dbReference type="ARBA" id="ARBA00022753"/>
    </source>
</evidence>
<dbReference type="Proteomes" id="UP000800097">
    <property type="component" value="Unassembled WGS sequence"/>
</dbReference>
<dbReference type="InterPro" id="IPR017898">
    <property type="entry name" value="VPS28_N"/>
</dbReference>
<dbReference type="Gene3D" id="1.20.1440.200">
    <property type="match status" value="1"/>
</dbReference>
<dbReference type="InterPro" id="IPR029063">
    <property type="entry name" value="SAM-dependent_MTases_sf"/>
</dbReference>
<dbReference type="RefSeq" id="XP_033651010.1">
    <property type="nucleotide sequence ID" value="XM_033799936.1"/>
</dbReference>
<dbReference type="SUPFAM" id="SSF53335">
    <property type="entry name" value="S-adenosyl-L-methionine-dependent methyltransferases"/>
    <property type="match status" value="1"/>
</dbReference>
<comment type="subcellular location">
    <subcellularLocation>
        <location evidence="1">Endosome</location>
    </subcellularLocation>
</comment>
<keyword evidence="4 5" id="KW-0653">Protein transport</keyword>
<feature type="domain" description="VPS28 N-terminal" evidence="8">
    <location>
        <begin position="19"/>
        <end position="127"/>
    </location>
</feature>
<dbReference type="InterPro" id="IPR019410">
    <property type="entry name" value="Methyltransf_16"/>
</dbReference>
<dbReference type="Pfam" id="PF10294">
    <property type="entry name" value="Methyltransf_16"/>
    <property type="match status" value="1"/>
</dbReference>
<feature type="domain" description="VPS28 C-terminal" evidence="7">
    <location>
        <begin position="140"/>
        <end position="234"/>
    </location>
</feature>
<proteinExistence type="inferred from homology"/>
<dbReference type="SUPFAM" id="SSF140111">
    <property type="entry name" value="Endosomal sorting complex assembly domain"/>
    <property type="match status" value="1"/>
</dbReference>
<accession>A0A6A6JA63</accession>
<dbReference type="GO" id="GO:0008757">
    <property type="term" value="F:S-adenosylmethionine-dependent methyltransferase activity"/>
    <property type="evidence" value="ECO:0007669"/>
    <property type="project" value="UniProtKB-ARBA"/>
</dbReference>
<evidence type="ECO:0000313" key="9">
    <source>
        <dbReference type="EMBL" id="KAF2273471.1"/>
    </source>
</evidence>
<evidence type="ECO:0000256" key="2">
    <source>
        <dbReference type="ARBA" id="ARBA00022448"/>
    </source>
</evidence>
<evidence type="ECO:0000259" key="7">
    <source>
        <dbReference type="PROSITE" id="PS51310"/>
    </source>
</evidence>
<evidence type="ECO:0000313" key="10">
    <source>
        <dbReference type="Proteomes" id="UP000800097"/>
    </source>
</evidence>
<name>A0A6A6JA63_WESOR</name>
<dbReference type="Gene3D" id="3.40.50.150">
    <property type="entry name" value="Vaccinia Virus protein VP39"/>
    <property type="match status" value="1"/>
</dbReference>
<dbReference type="InterPro" id="IPR017899">
    <property type="entry name" value="VPS28_C"/>
</dbReference>
<sequence>MYGGRQLAYAPTPYIPRSALSATINQDEEVKLSTTSTERDLYDSLAEIYSIIVTLDALEKAYLKDSIHEADYTETCSRLLKQYKSNLADEGVAKAFGDLESFKKQWDMEVPRATERLRVGIPATVEQGPTHKANTQGESTDATLVVNATEDFITLLDALKLGLTEKDTLHPYLVDVIQGVNKVTDKEFDSKAKIVQWLITLNQMRASEKLSDDQAREHIQEGLISVLHCGNATWLKLRPDMRRGISCHRNGLRESEYLPKYPGAPVSAQRKLRQARALSCRHGVHGSWDDEVRHGSGRSCDNFRLRPPARTTSNSVLDLPQLYTKPSAETLLDTLELLTSAPPSWDVSDNEQEENGLGTRGKRRIARSRPQINPEGVTRYLTSIVSSGLGWIHNEEQKEEIWSQASLRLSERSGRTAMGAISRQFRIPSPAGYFELSIHEPALTGDDLGLKTWAASFLLAKRLHTFDFLRRASEAPQVLELGSGTGLVGLAMAALGADVVLTDLPSIYPNLARNVCANSEVVVRNGGSARSGILDWTEPTICEVFPDVSPAGSEGGVPLKSKFPVIVAADSLYSPEHPRWLVDTIATWLSDSEDAKVIVEFPLREAYAPERQDFRDRMEALGLHILEEGEECGYDDWGSSDGDDNEAGLVRCWWSCWGRNRA</sequence>
<protein>
    <submittedName>
        <fullName evidence="9">VPS28-domain-containing protein</fullName>
    </submittedName>
</protein>
<dbReference type="FunFam" id="1.20.1440.200:FF:000003">
    <property type="entry name" value="Vacuolar protein sorting-associated protein 28"/>
    <property type="match status" value="1"/>
</dbReference>
<comment type="similarity">
    <text evidence="5">Belongs to the VPS28 family.</text>
</comment>
<dbReference type="Pfam" id="PF03997">
    <property type="entry name" value="VPS28"/>
    <property type="match status" value="1"/>
</dbReference>
<dbReference type="PROSITE" id="PS51310">
    <property type="entry name" value="VPS28_C"/>
    <property type="match status" value="1"/>
</dbReference>
<dbReference type="PANTHER" id="PTHR12937">
    <property type="entry name" value="VACUOLAR PROTEIN SORTING 28, ISOFORM 2 VPS28"/>
    <property type="match status" value="1"/>
</dbReference>
<dbReference type="SUPFAM" id="SSF140427">
    <property type="entry name" value="VPS28 C-terminal domain-like"/>
    <property type="match status" value="1"/>
</dbReference>
<gene>
    <name evidence="9" type="ORF">EI97DRAFT_444985</name>
</gene>
<evidence type="ECO:0000259" key="8">
    <source>
        <dbReference type="PROSITE" id="PS51313"/>
    </source>
</evidence>
<evidence type="ECO:0000256" key="5">
    <source>
        <dbReference type="PROSITE-ProRule" id="PRU00642"/>
    </source>
</evidence>
<dbReference type="AlphaFoldDB" id="A0A6A6JA63"/>
<dbReference type="InterPro" id="IPR038358">
    <property type="entry name" value="VPS28_N_sf"/>
</dbReference>
<dbReference type="GeneID" id="54553111"/>
<organism evidence="9 10">
    <name type="scientific">Westerdykella ornata</name>
    <dbReference type="NCBI Taxonomy" id="318751"/>
    <lineage>
        <taxon>Eukaryota</taxon>
        <taxon>Fungi</taxon>
        <taxon>Dikarya</taxon>
        <taxon>Ascomycota</taxon>
        <taxon>Pezizomycotina</taxon>
        <taxon>Dothideomycetes</taxon>
        <taxon>Pleosporomycetidae</taxon>
        <taxon>Pleosporales</taxon>
        <taxon>Sporormiaceae</taxon>
        <taxon>Westerdykella</taxon>
    </lineage>
</organism>
<keyword evidence="10" id="KW-1185">Reference proteome</keyword>
<dbReference type="Gene3D" id="1.20.120.1130">
    <property type="match status" value="1"/>
</dbReference>
<evidence type="ECO:0000256" key="1">
    <source>
        <dbReference type="ARBA" id="ARBA00004177"/>
    </source>
</evidence>
<keyword evidence="2 5" id="KW-0813">Transport</keyword>
<dbReference type="GO" id="GO:0044877">
    <property type="term" value="F:protein-containing complex binding"/>
    <property type="evidence" value="ECO:0007669"/>
    <property type="project" value="TreeGrafter"/>
</dbReference>
<dbReference type="InterPro" id="IPR037202">
    <property type="entry name" value="ESCRT_assembly_dom"/>
</dbReference>
<dbReference type="GO" id="GO:0043328">
    <property type="term" value="P:protein transport to vacuole involved in ubiquitin-dependent protein catabolic process via the multivesicular body sorting pathway"/>
    <property type="evidence" value="ECO:0007669"/>
    <property type="project" value="TreeGrafter"/>
</dbReference>
<dbReference type="PROSITE" id="PS51313">
    <property type="entry name" value="VPS28_N"/>
    <property type="match status" value="1"/>
</dbReference>
<dbReference type="EMBL" id="ML986510">
    <property type="protein sequence ID" value="KAF2273471.1"/>
    <property type="molecule type" value="Genomic_DNA"/>
</dbReference>
<evidence type="ECO:0000256" key="4">
    <source>
        <dbReference type="ARBA" id="ARBA00022927"/>
    </source>
</evidence>
<dbReference type="OrthoDB" id="2671at2759"/>
<reference evidence="9" key="1">
    <citation type="journal article" date="2020" name="Stud. Mycol.">
        <title>101 Dothideomycetes genomes: a test case for predicting lifestyles and emergence of pathogens.</title>
        <authorList>
            <person name="Haridas S."/>
            <person name="Albert R."/>
            <person name="Binder M."/>
            <person name="Bloem J."/>
            <person name="Labutti K."/>
            <person name="Salamov A."/>
            <person name="Andreopoulos B."/>
            <person name="Baker S."/>
            <person name="Barry K."/>
            <person name="Bills G."/>
            <person name="Bluhm B."/>
            <person name="Cannon C."/>
            <person name="Castanera R."/>
            <person name="Culley D."/>
            <person name="Daum C."/>
            <person name="Ezra D."/>
            <person name="Gonzalez J."/>
            <person name="Henrissat B."/>
            <person name="Kuo A."/>
            <person name="Liang C."/>
            <person name="Lipzen A."/>
            <person name="Lutzoni F."/>
            <person name="Magnuson J."/>
            <person name="Mondo S."/>
            <person name="Nolan M."/>
            <person name="Ohm R."/>
            <person name="Pangilinan J."/>
            <person name="Park H.-J."/>
            <person name="Ramirez L."/>
            <person name="Alfaro M."/>
            <person name="Sun H."/>
            <person name="Tritt A."/>
            <person name="Yoshinaga Y."/>
            <person name="Zwiers L.-H."/>
            <person name="Turgeon B."/>
            <person name="Goodwin S."/>
            <person name="Spatafora J."/>
            <person name="Crous P."/>
            <person name="Grigoriev I."/>
        </authorList>
    </citation>
    <scope>NUCLEOTIDE SEQUENCE</scope>
    <source>
        <strain evidence="9">CBS 379.55</strain>
    </source>
</reference>